<sequence length="98" mass="11386">MEEDPEEDSREPTNDMEEDPEEYSDHDPNLYDLSDGRLMNPHSISQGLTMIWEIMMMLQPSPRSPIVIVFFHKLLKVPCGLSLLYVLSPLLYCHFLGF</sequence>
<keyword evidence="3" id="KW-1185">Reference proteome</keyword>
<feature type="region of interest" description="Disordered" evidence="1">
    <location>
        <begin position="1"/>
        <end position="31"/>
    </location>
</feature>
<feature type="compositionally biased region" description="Acidic residues" evidence="1">
    <location>
        <begin position="1"/>
        <end position="22"/>
    </location>
</feature>
<dbReference type="Proteomes" id="UP000824120">
    <property type="component" value="Chromosome 8"/>
</dbReference>
<dbReference type="AlphaFoldDB" id="A0A9J5XT42"/>
<protein>
    <submittedName>
        <fullName evidence="2">Uncharacterized protein</fullName>
    </submittedName>
</protein>
<name>A0A9J5XT42_SOLCO</name>
<dbReference type="EMBL" id="JACXVP010000008">
    <property type="protein sequence ID" value="KAG5590460.1"/>
    <property type="molecule type" value="Genomic_DNA"/>
</dbReference>
<comment type="caution">
    <text evidence="2">The sequence shown here is derived from an EMBL/GenBank/DDBJ whole genome shotgun (WGS) entry which is preliminary data.</text>
</comment>
<evidence type="ECO:0000313" key="3">
    <source>
        <dbReference type="Proteomes" id="UP000824120"/>
    </source>
</evidence>
<accession>A0A9J5XT42</accession>
<evidence type="ECO:0000256" key="1">
    <source>
        <dbReference type="SAM" id="MobiDB-lite"/>
    </source>
</evidence>
<organism evidence="2 3">
    <name type="scientific">Solanum commersonii</name>
    <name type="common">Commerson's wild potato</name>
    <name type="synonym">Commerson's nightshade</name>
    <dbReference type="NCBI Taxonomy" id="4109"/>
    <lineage>
        <taxon>Eukaryota</taxon>
        <taxon>Viridiplantae</taxon>
        <taxon>Streptophyta</taxon>
        <taxon>Embryophyta</taxon>
        <taxon>Tracheophyta</taxon>
        <taxon>Spermatophyta</taxon>
        <taxon>Magnoliopsida</taxon>
        <taxon>eudicotyledons</taxon>
        <taxon>Gunneridae</taxon>
        <taxon>Pentapetalae</taxon>
        <taxon>asterids</taxon>
        <taxon>lamiids</taxon>
        <taxon>Solanales</taxon>
        <taxon>Solanaceae</taxon>
        <taxon>Solanoideae</taxon>
        <taxon>Solaneae</taxon>
        <taxon>Solanum</taxon>
    </lineage>
</organism>
<reference evidence="2 3" key="1">
    <citation type="submission" date="2020-09" db="EMBL/GenBank/DDBJ databases">
        <title>De no assembly of potato wild relative species, Solanum commersonii.</title>
        <authorList>
            <person name="Cho K."/>
        </authorList>
    </citation>
    <scope>NUCLEOTIDE SEQUENCE [LARGE SCALE GENOMIC DNA]</scope>
    <source>
        <strain evidence="2">LZ3.2</strain>
        <tissue evidence="2">Leaf</tissue>
    </source>
</reference>
<gene>
    <name evidence="2" type="ORF">H5410_040974</name>
</gene>
<proteinExistence type="predicted"/>
<evidence type="ECO:0000313" key="2">
    <source>
        <dbReference type="EMBL" id="KAG5590460.1"/>
    </source>
</evidence>